<dbReference type="Proteomes" id="UP001202943">
    <property type="component" value="Unassembled WGS sequence"/>
</dbReference>
<dbReference type="RefSeq" id="WP_060546621.1">
    <property type="nucleotide sequence ID" value="NZ_JAMHFX010000207.1"/>
</dbReference>
<name>A0AAW5HKJ2_PSEPU</name>
<sequence length="165" mass="19051">MAKNKPNQGARKTETLTLRMDPKVKFLIEIISRVRRQSITGVVEAAMEETAFDLDVPYVEDGKSETRALGAVFSDIWSTDESELFINFCAHMPTLLTYEEQRIWETIKISPVFHENKTSKVLTDWSIEGVGRIDRGMVRTFWEDLVEHSIQNRESRTVVPFEPPF</sequence>
<evidence type="ECO:0000313" key="2">
    <source>
        <dbReference type="Proteomes" id="UP001202943"/>
    </source>
</evidence>
<dbReference type="AlphaFoldDB" id="A0AAW5HKJ2"/>
<dbReference type="EMBL" id="JAMHFX010000207">
    <property type="protein sequence ID" value="MCO1622794.1"/>
    <property type="molecule type" value="Genomic_DNA"/>
</dbReference>
<proteinExistence type="predicted"/>
<reference evidence="1" key="1">
    <citation type="submission" date="2022-05" db="EMBL/GenBank/DDBJ databases">
        <authorList>
            <person name="Yi M."/>
        </authorList>
    </citation>
    <scope>NUCLEOTIDE SEQUENCE</scope>
    <source>
        <strain evidence="1">DS2</strain>
    </source>
</reference>
<protein>
    <submittedName>
        <fullName evidence="1">Uncharacterized protein</fullName>
    </submittedName>
</protein>
<accession>A0AAW5HKJ2</accession>
<gene>
    <name evidence="1" type="ORF">M8C81_19515</name>
</gene>
<comment type="caution">
    <text evidence="1">The sequence shown here is derived from an EMBL/GenBank/DDBJ whole genome shotgun (WGS) entry which is preliminary data.</text>
</comment>
<organism evidence="1 2">
    <name type="scientific">Pseudomonas putida</name>
    <name type="common">Arthrobacter siderocapsulatus</name>
    <dbReference type="NCBI Taxonomy" id="303"/>
    <lineage>
        <taxon>Bacteria</taxon>
        <taxon>Pseudomonadati</taxon>
        <taxon>Pseudomonadota</taxon>
        <taxon>Gammaproteobacteria</taxon>
        <taxon>Pseudomonadales</taxon>
        <taxon>Pseudomonadaceae</taxon>
        <taxon>Pseudomonas</taxon>
    </lineage>
</organism>
<reference evidence="1" key="2">
    <citation type="submission" date="2023-08" db="EMBL/GenBank/DDBJ databases">
        <title>Isolation, Identification, Denitrification Characteristics of A Highly Efficient Aerobic Denitrifying Bacterial Strain DS2.</title>
        <authorList>
            <person name="Wang H."/>
        </authorList>
    </citation>
    <scope>NUCLEOTIDE SEQUENCE</scope>
    <source>
        <strain evidence="1">DS2</strain>
    </source>
</reference>
<evidence type="ECO:0000313" key="1">
    <source>
        <dbReference type="EMBL" id="MCO1622794.1"/>
    </source>
</evidence>